<proteinExistence type="predicted"/>
<sequence>MRKPFLVALVALVVLGVGGYFGSRLYVNHLARSEVASALATLRGGGAEASVGEVNYDLFAGRFELHDLSLVGPGQGILKIGSLVANGVEQRDSGRLFARTVEIADLTMDVPMLVSTPGITRYHAPRVEVAALAFPAQAPVNGGPSQIALDFLRMITAERIDIPASTGTGSSGDGETRVRNEETNGAIRLDGLANGRFAALTAEPSRFRMNGPPELSGEGSVGRIDIKGFDIAGMLILLDPEQRLASDQFITIHDFVSIDDYELTMAGVSQRMARMTMKDVAIRPSAIPVEELRAAGQMLEKADMVGNPAQIRQTAQLFRMAASVYDEGVRVGGLTIEGMEGTAPGGIAFGFGSFTVGAIEDGRMENITLEKVTGKGPDGGAFRMGHLQLSGLRAGTLMTLFADAADNPKEFARWPVPVFSTIESIEIDDVVAPTDEGSPLDIDKFALSWTGEPDALPTRISATLRMSGPTALVNAGNSAFALVPGQMDRASVAVDFRASWNEADNTVVVDPAYFEVSDAFSFNARLTLSEVDDSVFSTQPDEALAGAAEVNLSALDLSVTDAGLYEQKLDAAAKEQGLKPEEIRQLFAGFADLLLAQTVADRPELGPAVEAFVRFIQKPMSTLALRVTPREEPLPVMMILETLKGEDPLAVVDDLNVETPAATP</sequence>
<evidence type="ECO:0008006" key="3">
    <source>
        <dbReference type="Google" id="ProtNLM"/>
    </source>
</evidence>
<reference evidence="1" key="1">
    <citation type="journal article" date="2014" name="Int. J. Syst. Evol. Microbiol.">
        <title>Complete genome sequence of Corynebacterium casei LMG S-19264T (=DSM 44701T), isolated from a smear-ripened cheese.</title>
        <authorList>
            <consortium name="US DOE Joint Genome Institute (JGI-PGF)"/>
            <person name="Walter F."/>
            <person name="Albersmeier A."/>
            <person name="Kalinowski J."/>
            <person name="Ruckert C."/>
        </authorList>
    </citation>
    <scope>NUCLEOTIDE SEQUENCE</scope>
    <source>
        <strain evidence="1">VKM B-2484</strain>
    </source>
</reference>
<reference evidence="1" key="2">
    <citation type="submission" date="2023-01" db="EMBL/GenBank/DDBJ databases">
        <authorList>
            <person name="Sun Q."/>
            <person name="Evtushenko L."/>
        </authorList>
    </citation>
    <scope>NUCLEOTIDE SEQUENCE</scope>
    <source>
        <strain evidence="1">VKM B-2484</strain>
    </source>
</reference>
<name>A0A9W6J8J4_9HYPH</name>
<evidence type="ECO:0000313" key="1">
    <source>
        <dbReference type="EMBL" id="GLK72826.1"/>
    </source>
</evidence>
<comment type="caution">
    <text evidence="1">The sequence shown here is derived from an EMBL/GenBank/DDBJ whole genome shotgun (WGS) entry which is preliminary data.</text>
</comment>
<keyword evidence="2" id="KW-1185">Reference proteome</keyword>
<dbReference type="Proteomes" id="UP001143370">
    <property type="component" value="Unassembled WGS sequence"/>
</dbReference>
<protein>
    <recommendedName>
        <fullName evidence="3">DUF945 domain-containing protein</fullName>
    </recommendedName>
</protein>
<gene>
    <name evidence="1" type="ORF">GCM10017643_29420</name>
</gene>
<dbReference type="AlphaFoldDB" id="A0A9W6J8J4"/>
<dbReference type="EMBL" id="BSFJ01000019">
    <property type="protein sequence ID" value="GLK72826.1"/>
    <property type="molecule type" value="Genomic_DNA"/>
</dbReference>
<accession>A0A9W6J8J4</accession>
<evidence type="ECO:0000313" key="2">
    <source>
        <dbReference type="Proteomes" id="UP001143370"/>
    </source>
</evidence>
<organism evidence="1 2">
    <name type="scientific">Ancylobacter dichloromethanicus</name>
    <dbReference type="NCBI Taxonomy" id="518825"/>
    <lineage>
        <taxon>Bacteria</taxon>
        <taxon>Pseudomonadati</taxon>
        <taxon>Pseudomonadota</taxon>
        <taxon>Alphaproteobacteria</taxon>
        <taxon>Hyphomicrobiales</taxon>
        <taxon>Xanthobacteraceae</taxon>
        <taxon>Ancylobacter</taxon>
    </lineage>
</organism>
<dbReference type="RefSeq" id="WP_213374779.1">
    <property type="nucleotide sequence ID" value="NZ_BSFJ01000019.1"/>
</dbReference>